<accession>A0A1M6B4M0</accession>
<sequence>MSTYKKKHLIFADYVKNNQNNFYRLAYSYVKNREAALDIVQESLCRAFDSLDSLKDMSSIKTWIYRIIVNCSLGYIRKNKRIILTESINEEIQSDSLNIDESIDLFNAINSLDDDQKTLITLRYFEDMKFDEISKIVSSNINTVKSRTYSAISRLKNILEGEL</sequence>
<dbReference type="Gene3D" id="1.10.10.10">
    <property type="entry name" value="Winged helix-like DNA-binding domain superfamily/Winged helix DNA-binding domain"/>
    <property type="match status" value="1"/>
</dbReference>
<dbReference type="InterPro" id="IPR007627">
    <property type="entry name" value="RNA_pol_sigma70_r2"/>
</dbReference>
<dbReference type="OrthoDB" id="9782703at2"/>
<dbReference type="Proteomes" id="UP000184052">
    <property type="component" value="Unassembled WGS sequence"/>
</dbReference>
<dbReference type="PANTHER" id="PTHR43133:SF60">
    <property type="entry name" value="RNA POLYMERASE SIGMA FACTOR SIGV"/>
    <property type="match status" value="1"/>
</dbReference>
<name>A0A1M6B4M0_9FIRM</name>
<dbReference type="SUPFAM" id="SSF88659">
    <property type="entry name" value="Sigma3 and sigma4 domains of RNA polymerase sigma factors"/>
    <property type="match status" value="1"/>
</dbReference>
<dbReference type="EMBL" id="FQZL01000004">
    <property type="protein sequence ID" value="SHI43681.1"/>
    <property type="molecule type" value="Genomic_DNA"/>
</dbReference>
<protein>
    <submittedName>
        <fullName evidence="7">RNA polymerase sigma-70 factor, ECF subfamily</fullName>
    </submittedName>
</protein>
<dbReference type="InterPro" id="IPR039425">
    <property type="entry name" value="RNA_pol_sigma-70-like"/>
</dbReference>
<dbReference type="RefSeq" id="WP_073046159.1">
    <property type="nucleotide sequence ID" value="NZ_FQZL01000004.1"/>
</dbReference>
<evidence type="ECO:0000313" key="7">
    <source>
        <dbReference type="EMBL" id="SHI43681.1"/>
    </source>
</evidence>
<feature type="domain" description="RNA polymerase sigma-70 region 2" evidence="5">
    <location>
        <begin position="15"/>
        <end position="81"/>
    </location>
</feature>
<dbReference type="InterPro" id="IPR014284">
    <property type="entry name" value="RNA_pol_sigma-70_dom"/>
</dbReference>
<evidence type="ECO:0000256" key="2">
    <source>
        <dbReference type="ARBA" id="ARBA00023015"/>
    </source>
</evidence>
<evidence type="ECO:0000259" key="5">
    <source>
        <dbReference type="Pfam" id="PF04542"/>
    </source>
</evidence>
<dbReference type="InterPro" id="IPR013324">
    <property type="entry name" value="RNA_pol_sigma_r3/r4-like"/>
</dbReference>
<dbReference type="InterPro" id="IPR013249">
    <property type="entry name" value="RNA_pol_sigma70_r4_t2"/>
</dbReference>
<organism evidence="7 8">
    <name type="scientific">Dethiosulfatibacter aminovorans DSM 17477</name>
    <dbReference type="NCBI Taxonomy" id="1121476"/>
    <lineage>
        <taxon>Bacteria</taxon>
        <taxon>Bacillati</taxon>
        <taxon>Bacillota</taxon>
        <taxon>Tissierellia</taxon>
        <taxon>Dethiosulfatibacter</taxon>
    </lineage>
</organism>
<dbReference type="AlphaFoldDB" id="A0A1M6B4M0"/>
<dbReference type="InterPro" id="IPR013325">
    <property type="entry name" value="RNA_pol_sigma_r2"/>
</dbReference>
<dbReference type="Pfam" id="PF04542">
    <property type="entry name" value="Sigma70_r2"/>
    <property type="match status" value="1"/>
</dbReference>
<dbReference type="Gene3D" id="1.10.1740.10">
    <property type="match status" value="1"/>
</dbReference>
<evidence type="ECO:0000256" key="1">
    <source>
        <dbReference type="ARBA" id="ARBA00010641"/>
    </source>
</evidence>
<dbReference type="GO" id="GO:0006352">
    <property type="term" value="P:DNA-templated transcription initiation"/>
    <property type="evidence" value="ECO:0007669"/>
    <property type="project" value="InterPro"/>
</dbReference>
<dbReference type="NCBIfam" id="TIGR02937">
    <property type="entry name" value="sigma70-ECF"/>
    <property type="match status" value="1"/>
</dbReference>
<dbReference type="GO" id="GO:0003677">
    <property type="term" value="F:DNA binding"/>
    <property type="evidence" value="ECO:0007669"/>
    <property type="project" value="InterPro"/>
</dbReference>
<dbReference type="InterPro" id="IPR036388">
    <property type="entry name" value="WH-like_DNA-bd_sf"/>
</dbReference>
<gene>
    <name evidence="7" type="ORF">SAMN02745751_00355</name>
</gene>
<dbReference type="PANTHER" id="PTHR43133">
    <property type="entry name" value="RNA POLYMERASE ECF-TYPE SIGMA FACTO"/>
    <property type="match status" value="1"/>
</dbReference>
<evidence type="ECO:0000256" key="4">
    <source>
        <dbReference type="ARBA" id="ARBA00023163"/>
    </source>
</evidence>
<feature type="domain" description="RNA polymerase sigma factor 70 region 4 type 2" evidence="6">
    <location>
        <begin position="106"/>
        <end position="154"/>
    </location>
</feature>
<evidence type="ECO:0000313" key="8">
    <source>
        <dbReference type="Proteomes" id="UP000184052"/>
    </source>
</evidence>
<proteinExistence type="inferred from homology"/>
<dbReference type="SUPFAM" id="SSF88946">
    <property type="entry name" value="Sigma2 domain of RNA polymerase sigma factors"/>
    <property type="match status" value="1"/>
</dbReference>
<evidence type="ECO:0000256" key="3">
    <source>
        <dbReference type="ARBA" id="ARBA00023082"/>
    </source>
</evidence>
<reference evidence="7 8" key="1">
    <citation type="submission" date="2016-11" db="EMBL/GenBank/DDBJ databases">
        <authorList>
            <person name="Jaros S."/>
            <person name="Januszkiewicz K."/>
            <person name="Wedrychowicz H."/>
        </authorList>
    </citation>
    <scope>NUCLEOTIDE SEQUENCE [LARGE SCALE GENOMIC DNA]</scope>
    <source>
        <strain evidence="7 8">DSM 17477</strain>
    </source>
</reference>
<dbReference type="CDD" id="cd06171">
    <property type="entry name" value="Sigma70_r4"/>
    <property type="match status" value="1"/>
</dbReference>
<dbReference type="STRING" id="1121476.SAMN02745751_00355"/>
<keyword evidence="2" id="KW-0805">Transcription regulation</keyword>
<comment type="similarity">
    <text evidence="1">Belongs to the sigma-70 factor family. ECF subfamily.</text>
</comment>
<dbReference type="GO" id="GO:0016987">
    <property type="term" value="F:sigma factor activity"/>
    <property type="evidence" value="ECO:0007669"/>
    <property type="project" value="UniProtKB-KW"/>
</dbReference>
<dbReference type="Pfam" id="PF08281">
    <property type="entry name" value="Sigma70_r4_2"/>
    <property type="match status" value="1"/>
</dbReference>
<keyword evidence="4" id="KW-0804">Transcription</keyword>
<keyword evidence="3" id="KW-0731">Sigma factor</keyword>
<evidence type="ECO:0000259" key="6">
    <source>
        <dbReference type="Pfam" id="PF08281"/>
    </source>
</evidence>
<keyword evidence="8" id="KW-1185">Reference proteome</keyword>